<dbReference type="EMBL" id="BAABEO010000035">
    <property type="protein sequence ID" value="GAA3703677.1"/>
    <property type="molecule type" value="Genomic_DNA"/>
</dbReference>
<keyword evidence="2" id="KW-0812">Transmembrane</keyword>
<comment type="caution">
    <text evidence="3">The sequence shown here is derived from an EMBL/GenBank/DDBJ whole genome shotgun (WGS) entry which is preliminary data.</text>
</comment>
<accession>A0ABP7DFD5</accession>
<feature type="region of interest" description="Disordered" evidence="1">
    <location>
        <begin position="177"/>
        <end position="224"/>
    </location>
</feature>
<gene>
    <name evidence="3" type="ORF">GCM10023081_45030</name>
</gene>
<feature type="transmembrane region" description="Helical" evidence="2">
    <location>
        <begin position="37"/>
        <end position="56"/>
    </location>
</feature>
<feature type="transmembrane region" description="Helical" evidence="2">
    <location>
        <begin position="12"/>
        <end position="31"/>
    </location>
</feature>
<keyword evidence="4" id="KW-1185">Reference proteome</keyword>
<keyword evidence="2" id="KW-0472">Membrane</keyword>
<organism evidence="3 4">
    <name type="scientific">Arthrobacter ginkgonis</name>
    <dbReference type="NCBI Taxonomy" id="1630594"/>
    <lineage>
        <taxon>Bacteria</taxon>
        <taxon>Bacillati</taxon>
        <taxon>Actinomycetota</taxon>
        <taxon>Actinomycetes</taxon>
        <taxon>Micrococcales</taxon>
        <taxon>Micrococcaceae</taxon>
        <taxon>Arthrobacter</taxon>
    </lineage>
</organism>
<evidence type="ECO:0000313" key="4">
    <source>
        <dbReference type="Proteomes" id="UP001500752"/>
    </source>
</evidence>
<reference evidence="4" key="1">
    <citation type="journal article" date="2019" name="Int. J. Syst. Evol. Microbiol.">
        <title>The Global Catalogue of Microorganisms (GCM) 10K type strain sequencing project: providing services to taxonomists for standard genome sequencing and annotation.</title>
        <authorList>
            <consortium name="The Broad Institute Genomics Platform"/>
            <consortium name="The Broad Institute Genome Sequencing Center for Infectious Disease"/>
            <person name="Wu L."/>
            <person name="Ma J."/>
        </authorList>
    </citation>
    <scope>NUCLEOTIDE SEQUENCE [LARGE SCALE GENOMIC DNA]</scope>
    <source>
        <strain evidence="4">JCM 30742</strain>
    </source>
</reference>
<keyword evidence="2" id="KW-1133">Transmembrane helix</keyword>
<protein>
    <recommendedName>
        <fullName evidence="5">Integral membrane protein</fullName>
    </recommendedName>
</protein>
<feature type="transmembrane region" description="Helical" evidence="2">
    <location>
        <begin position="123"/>
        <end position="146"/>
    </location>
</feature>
<evidence type="ECO:0000256" key="1">
    <source>
        <dbReference type="SAM" id="MobiDB-lite"/>
    </source>
</evidence>
<feature type="compositionally biased region" description="Low complexity" evidence="1">
    <location>
        <begin position="215"/>
        <end position="224"/>
    </location>
</feature>
<evidence type="ECO:0008006" key="5">
    <source>
        <dbReference type="Google" id="ProtNLM"/>
    </source>
</evidence>
<feature type="compositionally biased region" description="Low complexity" evidence="1">
    <location>
        <begin position="192"/>
        <end position="207"/>
    </location>
</feature>
<dbReference type="RefSeq" id="WP_345154516.1">
    <property type="nucleotide sequence ID" value="NZ_BAABEO010000035.1"/>
</dbReference>
<dbReference type="Proteomes" id="UP001500752">
    <property type="component" value="Unassembled WGS sequence"/>
</dbReference>
<evidence type="ECO:0000256" key="2">
    <source>
        <dbReference type="SAM" id="Phobius"/>
    </source>
</evidence>
<sequence>MGAVAFTDRMLRGWAAGFVATLFAAIGHFSVSGTLPGFPGMVLAFAASGFVCSLFAGRRMGPGRVAAAVLASQGPYHLLFSTPAAMAMDATAHAQHQIGQHQIGHHGHGQPALQVALDATFDAGAAGGAAMWLAHLAAAALTVLAVSRAERFVWMLAGLLGARLVRLFRLLLPVAAPPRPRPDSRREPATLPGRPAARPIARRGPPSCAAPPRPRASAPVLAPA</sequence>
<name>A0ABP7DFD5_9MICC</name>
<proteinExistence type="predicted"/>
<evidence type="ECO:0000313" key="3">
    <source>
        <dbReference type="EMBL" id="GAA3703677.1"/>
    </source>
</evidence>